<name>M2T7W5_9SPHN</name>
<reference evidence="1 2" key="1">
    <citation type="journal article" date="2013" name="Genome Announc.">
        <title>Draft Genome Sequence of Strain JLT2015T, Belonging to the Family Sphingomonadaceae of the Alphaproteobacteria.</title>
        <authorList>
            <person name="Tang K."/>
            <person name="Liu K."/>
            <person name="Li S."/>
            <person name="Jiao N."/>
        </authorList>
    </citation>
    <scope>NUCLEOTIDE SEQUENCE [LARGE SCALE GENOMIC DNA]</scope>
    <source>
        <strain evidence="1 2">JLT2015</strain>
    </source>
</reference>
<keyword evidence="2" id="KW-1185">Reference proteome</keyword>
<comment type="caution">
    <text evidence="1">The sequence shown here is derived from an EMBL/GenBank/DDBJ whole genome shotgun (WGS) entry which is preliminary data.</text>
</comment>
<dbReference type="Proteomes" id="UP000011717">
    <property type="component" value="Unassembled WGS sequence"/>
</dbReference>
<evidence type="ECO:0000313" key="1">
    <source>
        <dbReference type="EMBL" id="EMD82619.1"/>
    </source>
</evidence>
<organism evidence="1 2">
    <name type="scientific">Pacificimonas flava</name>
    <dbReference type="NCBI Taxonomy" id="1234595"/>
    <lineage>
        <taxon>Bacteria</taxon>
        <taxon>Pseudomonadati</taxon>
        <taxon>Pseudomonadota</taxon>
        <taxon>Alphaproteobacteria</taxon>
        <taxon>Sphingomonadales</taxon>
        <taxon>Sphingosinicellaceae</taxon>
        <taxon>Pacificimonas</taxon>
    </lineage>
</organism>
<evidence type="ECO:0000313" key="2">
    <source>
        <dbReference type="Proteomes" id="UP000011717"/>
    </source>
</evidence>
<proteinExistence type="predicted"/>
<dbReference type="EMBL" id="AMRV01000006">
    <property type="protein sequence ID" value="EMD82619.1"/>
    <property type="molecule type" value="Genomic_DNA"/>
</dbReference>
<gene>
    <name evidence="1" type="ORF">C725_2006</name>
</gene>
<dbReference type="AlphaFoldDB" id="M2T7W5"/>
<sequence length="46" mass="4989">MLGFGAAARLDHLVNVAGSALKHSPQHHIFVLQIANLVAQPFFFGF</sequence>
<accession>M2T7W5</accession>
<protein>
    <submittedName>
        <fullName evidence="1">Uncharacterized protein</fullName>
    </submittedName>
</protein>